<keyword evidence="3 6" id="KW-0663">Pyridoxal phosphate</keyword>
<dbReference type="Pfam" id="PF02784">
    <property type="entry name" value="Orn_Arg_deC_N"/>
    <property type="match status" value="1"/>
</dbReference>
<dbReference type="NCBIfam" id="TIGR01048">
    <property type="entry name" value="lysA"/>
    <property type="match status" value="1"/>
</dbReference>
<evidence type="ECO:0000259" key="8">
    <source>
        <dbReference type="Pfam" id="PF02784"/>
    </source>
</evidence>
<dbReference type="OrthoDB" id="9802241at2"/>
<comment type="pathway">
    <text evidence="7">Amino-acid biosynthesis; L-lysine biosynthesis via DAP pathway; L-lysine from DL-2,6-diaminopimelate: step 1/1.</text>
</comment>
<proteinExistence type="predicted"/>
<evidence type="ECO:0000256" key="5">
    <source>
        <dbReference type="NCBIfam" id="TIGR01048"/>
    </source>
</evidence>
<accession>A0A1G5LBH5</accession>
<reference evidence="9 10" key="1">
    <citation type="submission" date="2016-10" db="EMBL/GenBank/DDBJ databases">
        <authorList>
            <person name="de Groot N.N."/>
        </authorList>
    </citation>
    <scope>NUCLEOTIDE SEQUENCE [LARGE SCALE GENOMIC DNA]</scope>
    <source>
        <strain evidence="9 10">DSM 18978</strain>
    </source>
</reference>
<evidence type="ECO:0000256" key="6">
    <source>
        <dbReference type="PIRSR" id="PIRSR600183-50"/>
    </source>
</evidence>
<dbReference type="InterPro" id="IPR002986">
    <property type="entry name" value="DAP_deCOOHase_LysA"/>
</dbReference>
<dbReference type="SUPFAM" id="SSF50621">
    <property type="entry name" value="Alanine racemase C-terminal domain-like"/>
    <property type="match status" value="1"/>
</dbReference>
<evidence type="ECO:0000256" key="1">
    <source>
        <dbReference type="ARBA" id="ARBA00001933"/>
    </source>
</evidence>
<comment type="catalytic activity">
    <reaction evidence="7">
        <text>meso-2,6-diaminopimelate + H(+) = L-lysine + CO2</text>
        <dbReference type="Rhea" id="RHEA:15101"/>
        <dbReference type="ChEBI" id="CHEBI:15378"/>
        <dbReference type="ChEBI" id="CHEBI:16526"/>
        <dbReference type="ChEBI" id="CHEBI:32551"/>
        <dbReference type="ChEBI" id="CHEBI:57791"/>
        <dbReference type="EC" id="4.1.1.20"/>
    </reaction>
</comment>
<dbReference type="InterPro" id="IPR022644">
    <property type="entry name" value="De-COase2_N"/>
</dbReference>
<dbReference type="SUPFAM" id="SSF51419">
    <property type="entry name" value="PLP-binding barrel"/>
    <property type="match status" value="1"/>
</dbReference>
<dbReference type="InterPro" id="IPR009006">
    <property type="entry name" value="Ala_racemase/Decarboxylase_C"/>
</dbReference>
<dbReference type="PANTHER" id="PTHR43727:SF2">
    <property type="entry name" value="GROUP IV DECARBOXYLASE"/>
    <property type="match status" value="1"/>
</dbReference>
<evidence type="ECO:0000256" key="7">
    <source>
        <dbReference type="RuleBase" id="RU003738"/>
    </source>
</evidence>
<keyword evidence="4 7" id="KW-0456">Lyase</keyword>
<dbReference type="PRINTS" id="PR01179">
    <property type="entry name" value="ODADCRBXLASE"/>
</dbReference>
<comment type="cofactor">
    <cofactor evidence="1 6 7">
        <name>pyridoxal 5'-phosphate</name>
        <dbReference type="ChEBI" id="CHEBI:597326"/>
    </cofactor>
</comment>
<name>A0A1G5LBH5_9FIRM</name>
<feature type="modified residue" description="N6-(pyridoxal phosphate)lysine" evidence="6">
    <location>
        <position position="49"/>
    </location>
</feature>
<sequence>MEWDKNLFKKFVDKYGTPLYAYNTEIISTQIYALRSFLPSCFNIFYSMKANPSLGIVSYIGDKVEGIEVASEGELFIALRAGISPERIIFVGPGKTYYELLYAIKNSILAIVVESLQEANIINEISKQLNKITKVIIRINPKKELSGARIKMGGMSKQFGIDEEELVNIIPSMLQLKNVGIEGIHVYMGTQILEPSLHIQSFDNILATAHNLQVNYGIKLKVIDFGGGFGVPYFNGEHKLDLVEIRNGLQTIFQTYEEKMDFSEIKLIVESGRFIVAESGCFLTRILYRKKSRDKIFLITDGGSNNHSTAAGIGRFARQNFPIDIINQLSSDYIEKVDIVGPLCTPTDVLVQNVEIPVTQEGDVIIILKSGAYGFSASSLNFLSHPWPTEIMFDKNNEYLIRQRQTKEELISGQLLPFSKNKEEKTIWNNSSQKLKI</sequence>
<feature type="active site" description="Proton donor" evidence="6">
    <location>
        <position position="344"/>
    </location>
</feature>
<feature type="domain" description="Orn/DAP/Arg decarboxylase 2 N-terminal" evidence="8">
    <location>
        <begin position="29"/>
        <end position="277"/>
    </location>
</feature>
<evidence type="ECO:0000313" key="9">
    <source>
        <dbReference type="EMBL" id="SCZ09489.1"/>
    </source>
</evidence>
<dbReference type="Proteomes" id="UP000198636">
    <property type="component" value="Unassembled WGS sequence"/>
</dbReference>
<dbReference type="EC" id="4.1.1.20" evidence="5 7"/>
<dbReference type="RefSeq" id="WP_091547516.1">
    <property type="nucleotide sequence ID" value="NZ_FMUS01000044.1"/>
</dbReference>
<protein>
    <recommendedName>
        <fullName evidence="5 7">Diaminopimelate decarboxylase</fullName>
        <ecNumber evidence="5 7">4.1.1.20</ecNumber>
    </recommendedName>
</protein>
<dbReference type="InterPro" id="IPR029066">
    <property type="entry name" value="PLP-binding_barrel"/>
</dbReference>
<keyword evidence="10" id="KW-1185">Reference proteome</keyword>
<gene>
    <name evidence="9" type="ORF">SAMN03080606_04203</name>
</gene>
<keyword evidence="7" id="KW-0457">Lysine biosynthesis</keyword>
<dbReference type="FunFam" id="3.20.20.10:FF:000003">
    <property type="entry name" value="Diaminopimelate decarboxylase"/>
    <property type="match status" value="1"/>
</dbReference>
<evidence type="ECO:0000256" key="2">
    <source>
        <dbReference type="ARBA" id="ARBA00022793"/>
    </source>
</evidence>
<dbReference type="AlphaFoldDB" id="A0A1G5LBH5"/>
<dbReference type="PANTHER" id="PTHR43727">
    <property type="entry name" value="DIAMINOPIMELATE DECARBOXYLASE"/>
    <property type="match status" value="1"/>
</dbReference>
<dbReference type="UniPathway" id="UPA00034">
    <property type="reaction ID" value="UER00027"/>
</dbReference>
<organism evidence="9 10">
    <name type="scientific">Alkaliphilus peptidifermentans DSM 18978</name>
    <dbReference type="NCBI Taxonomy" id="1120976"/>
    <lineage>
        <taxon>Bacteria</taxon>
        <taxon>Bacillati</taxon>
        <taxon>Bacillota</taxon>
        <taxon>Clostridia</taxon>
        <taxon>Peptostreptococcales</taxon>
        <taxon>Natronincolaceae</taxon>
        <taxon>Alkaliphilus</taxon>
    </lineage>
</organism>
<dbReference type="InterPro" id="IPR000183">
    <property type="entry name" value="Orn/DAP/Arg_de-COase"/>
</dbReference>
<evidence type="ECO:0000313" key="10">
    <source>
        <dbReference type="Proteomes" id="UP000198636"/>
    </source>
</evidence>
<dbReference type="GO" id="GO:0009089">
    <property type="term" value="P:lysine biosynthetic process via diaminopimelate"/>
    <property type="evidence" value="ECO:0007669"/>
    <property type="project" value="UniProtKB-UniRule"/>
</dbReference>
<dbReference type="PRINTS" id="PR01181">
    <property type="entry name" value="DAPDCRBXLASE"/>
</dbReference>
<dbReference type="GO" id="GO:0008836">
    <property type="term" value="F:diaminopimelate decarboxylase activity"/>
    <property type="evidence" value="ECO:0007669"/>
    <property type="project" value="UniProtKB-UniRule"/>
</dbReference>
<dbReference type="EMBL" id="FMUS01000044">
    <property type="protein sequence ID" value="SCZ09489.1"/>
    <property type="molecule type" value="Genomic_DNA"/>
</dbReference>
<keyword evidence="7" id="KW-0028">Amino-acid biosynthesis</keyword>
<evidence type="ECO:0000256" key="4">
    <source>
        <dbReference type="ARBA" id="ARBA00023239"/>
    </source>
</evidence>
<dbReference type="STRING" id="1120976.SAMN03080606_04203"/>
<dbReference type="Gene3D" id="3.20.20.10">
    <property type="entry name" value="Alanine racemase"/>
    <property type="match status" value="1"/>
</dbReference>
<evidence type="ECO:0000256" key="3">
    <source>
        <dbReference type="ARBA" id="ARBA00022898"/>
    </source>
</evidence>
<keyword evidence="2 7" id="KW-0210">Decarboxylase</keyword>
<dbReference type="Gene3D" id="2.40.37.10">
    <property type="entry name" value="Lyase, Ornithine Decarboxylase, Chain A, domain 1"/>
    <property type="match status" value="1"/>
</dbReference>